<dbReference type="InterPro" id="IPR005650">
    <property type="entry name" value="BlaI_family"/>
</dbReference>
<evidence type="ECO:0000256" key="1">
    <source>
        <dbReference type="ARBA" id="ARBA00011046"/>
    </source>
</evidence>
<dbReference type="STRING" id="258533.BN977_02918"/>
<dbReference type="InterPro" id="IPR036388">
    <property type="entry name" value="WH-like_DNA-bd_sf"/>
</dbReference>
<evidence type="ECO:0000313" key="5">
    <source>
        <dbReference type="EMBL" id="CDO08099.1"/>
    </source>
</evidence>
<gene>
    <name evidence="5" type="ORF">BN977_02918</name>
</gene>
<reference evidence="5" key="1">
    <citation type="submission" date="2014-03" db="EMBL/GenBank/DDBJ databases">
        <title>Draft Genome Sequence of Mycobacterium cosmeticum DSM 44829.</title>
        <authorList>
            <person name="Croce O."/>
            <person name="Robert C."/>
            <person name="Raoult D."/>
            <person name="Drancourt M."/>
        </authorList>
    </citation>
    <scope>NUCLEOTIDE SEQUENCE [LARGE SCALE GENOMIC DNA]</scope>
    <source>
        <strain evidence="5">DSM 44829</strain>
    </source>
</reference>
<dbReference type="GO" id="GO:0045892">
    <property type="term" value="P:negative regulation of DNA-templated transcription"/>
    <property type="evidence" value="ECO:0007669"/>
    <property type="project" value="InterPro"/>
</dbReference>
<dbReference type="AlphaFoldDB" id="W9AQS9"/>
<evidence type="ECO:0000256" key="3">
    <source>
        <dbReference type="ARBA" id="ARBA00023125"/>
    </source>
</evidence>
<keyword evidence="4" id="KW-0804">Transcription</keyword>
<sequence length="123" mass="14127">MIVHPHLGALETAVMDRVWEAPAGVTVREVLDELTPSRQIAYTTVLSTLDNLHRKGWVRRERECKAFRYWATMTREQRSATVMRTALESGGNPDVVLAYLVERMSAKEAEHMLLEALRLFDCR</sequence>
<keyword evidence="2" id="KW-0805">Transcription regulation</keyword>
<dbReference type="RefSeq" id="WP_036397974.1">
    <property type="nucleotide sequence ID" value="NZ_CCBB010000001.1"/>
</dbReference>
<evidence type="ECO:0000256" key="2">
    <source>
        <dbReference type="ARBA" id="ARBA00023015"/>
    </source>
</evidence>
<comment type="caution">
    <text evidence="5">The sequence shown here is derived from an EMBL/GenBank/DDBJ whole genome shotgun (WGS) entry which is preliminary data.</text>
</comment>
<accession>W9AQS9</accession>
<protein>
    <submittedName>
        <fullName evidence="5">Transcriptional regulatory protein</fullName>
    </submittedName>
</protein>
<dbReference type="EMBL" id="CCBB010000001">
    <property type="protein sequence ID" value="CDO08099.1"/>
    <property type="molecule type" value="Genomic_DNA"/>
</dbReference>
<evidence type="ECO:0000313" key="6">
    <source>
        <dbReference type="Proteomes" id="UP000028870"/>
    </source>
</evidence>
<dbReference type="Gene3D" id="1.10.10.10">
    <property type="entry name" value="Winged helix-like DNA-binding domain superfamily/Winged helix DNA-binding domain"/>
    <property type="match status" value="1"/>
</dbReference>
<name>W9AQS9_MYCCO</name>
<dbReference type="Proteomes" id="UP000028870">
    <property type="component" value="Unassembled WGS sequence"/>
</dbReference>
<evidence type="ECO:0000256" key="4">
    <source>
        <dbReference type="ARBA" id="ARBA00023163"/>
    </source>
</evidence>
<dbReference type="eggNOG" id="COG3682">
    <property type="taxonomic scope" value="Bacteria"/>
</dbReference>
<comment type="similarity">
    <text evidence="1">Belongs to the BlaI transcriptional regulatory family.</text>
</comment>
<dbReference type="OrthoDB" id="9813987at2"/>
<dbReference type="SUPFAM" id="SSF46785">
    <property type="entry name" value="Winged helix' DNA-binding domain"/>
    <property type="match status" value="1"/>
</dbReference>
<organism evidence="5 6">
    <name type="scientific">Mycolicibacterium cosmeticum</name>
    <dbReference type="NCBI Taxonomy" id="258533"/>
    <lineage>
        <taxon>Bacteria</taxon>
        <taxon>Bacillati</taxon>
        <taxon>Actinomycetota</taxon>
        <taxon>Actinomycetes</taxon>
        <taxon>Mycobacteriales</taxon>
        <taxon>Mycobacteriaceae</taxon>
        <taxon>Mycolicibacterium</taxon>
    </lineage>
</organism>
<dbReference type="InterPro" id="IPR036390">
    <property type="entry name" value="WH_DNA-bd_sf"/>
</dbReference>
<proteinExistence type="inferred from homology"/>
<reference evidence="5" key="2">
    <citation type="submission" date="2014-03" db="EMBL/GenBank/DDBJ databases">
        <authorList>
            <person name="Urmite Genomes"/>
        </authorList>
    </citation>
    <scope>NUCLEOTIDE SEQUENCE</scope>
    <source>
        <strain evidence="5">DSM 44829</strain>
    </source>
</reference>
<keyword evidence="3" id="KW-0238">DNA-binding</keyword>
<dbReference type="Pfam" id="PF03965">
    <property type="entry name" value="Penicillinase_R"/>
    <property type="match status" value="1"/>
</dbReference>
<keyword evidence="6" id="KW-1185">Reference proteome</keyword>
<dbReference type="GO" id="GO:0003677">
    <property type="term" value="F:DNA binding"/>
    <property type="evidence" value="ECO:0007669"/>
    <property type="project" value="UniProtKB-KW"/>
</dbReference>